<protein>
    <recommendedName>
        <fullName evidence="2">HTH CENPB-type domain-containing protein</fullName>
    </recommendedName>
</protein>
<feature type="domain" description="HTH CENPB-type" evidence="2">
    <location>
        <begin position="52"/>
        <end position="118"/>
    </location>
</feature>
<evidence type="ECO:0000259" key="2">
    <source>
        <dbReference type="Pfam" id="PF03221"/>
    </source>
</evidence>
<keyword evidence="4" id="KW-1185">Reference proteome</keyword>
<reference evidence="3" key="1">
    <citation type="submission" date="2022-03" db="EMBL/GenBank/DDBJ databases">
        <authorList>
            <person name="Sayadi A."/>
        </authorList>
    </citation>
    <scope>NUCLEOTIDE SEQUENCE</scope>
</reference>
<dbReference type="InterPro" id="IPR006600">
    <property type="entry name" value="HTH_CenpB_DNA-bd_dom"/>
</dbReference>
<dbReference type="Pfam" id="PF03221">
    <property type="entry name" value="HTH_Tnp_Tc5"/>
    <property type="match status" value="1"/>
</dbReference>
<evidence type="ECO:0000256" key="1">
    <source>
        <dbReference type="ARBA" id="ARBA00023125"/>
    </source>
</evidence>
<dbReference type="Proteomes" id="UP001152888">
    <property type="component" value="Unassembled WGS sequence"/>
</dbReference>
<accession>A0A9P0PSF9</accession>
<dbReference type="GO" id="GO:0003677">
    <property type="term" value="F:DNA binding"/>
    <property type="evidence" value="ECO:0007669"/>
    <property type="project" value="UniProtKB-KW"/>
</dbReference>
<dbReference type="OrthoDB" id="6773364at2759"/>
<dbReference type="EMBL" id="CAKOFQ010007225">
    <property type="protein sequence ID" value="CAH1995382.1"/>
    <property type="molecule type" value="Genomic_DNA"/>
</dbReference>
<proteinExistence type="predicted"/>
<feature type="non-terminal residue" evidence="3">
    <location>
        <position position="1"/>
    </location>
</feature>
<dbReference type="AlphaFoldDB" id="A0A9P0PSF9"/>
<comment type="caution">
    <text evidence="3">The sequence shown here is derived from an EMBL/GenBank/DDBJ whole genome shotgun (WGS) entry which is preliminary data.</text>
</comment>
<dbReference type="Gene3D" id="1.10.10.60">
    <property type="entry name" value="Homeodomain-like"/>
    <property type="match status" value="1"/>
</dbReference>
<evidence type="ECO:0000313" key="4">
    <source>
        <dbReference type="Proteomes" id="UP001152888"/>
    </source>
</evidence>
<gene>
    <name evidence="3" type="ORF">ACAOBT_LOCUS22568</name>
</gene>
<sequence>EQINTAKKLIEEGKSKRKAAEIVGIDESTLRKRLKPNSTATSMGRYQPTFTREQEEEIYNHCKACDDRFYGLTLNALRKLAYEFAEVNKISNKFDKTTKMASKDWVYEFIKRHPDLALKLTTPTSLTRIYLRSMCNGLSFCCAYTLSLLRTLNRSHADTFPLMRVSVRISLVD</sequence>
<keyword evidence="1" id="KW-0238">DNA-binding</keyword>
<organism evidence="3 4">
    <name type="scientific">Acanthoscelides obtectus</name>
    <name type="common">Bean weevil</name>
    <name type="synonym">Bruchus obtectus</name>
    <dbReference type="NCBI Taxonomy" id="200917"/>
    <lineage>
        <taxon>Eukaryota</taxon>
        <taxon>Metazoa</taxon>
        <taxon>Ecdysozoa</taxon>
        <taxon>Arthropoda</taxon>
        <taxon>Hexapoda</taxon>
        <taxon>Insecta</taxon>
        <taxon>Pterygota</taxon>
        <taxon>Neoptera</taxon>
        <taxon>Endopterygota</taxon>
        <taxon>Coleoptera</taxon>
        <taxon>Polyphaga</taxon>
        <taxon>Cucujiformia</taxon>
        <taxon>Chrysomeloidea</taxon>
        <taxon>Chrysomelidae</taxon>
        <taxon>Bruchinae</taxon>
        <taxon>Bruchini</taxon>
        <taxon>Acanthoscelides</taxon>
    </lineage>
</organism>
<name>A0A9P0PSF9_ACAOB</name>
<evidence type="ECO:0000313" key="3">
    <source>
        <dbReference type="EMBL" id="CAH1995382.1"/>
    </source>
</evidence>